<evidence type="ECO:0000256" key="2">
    <source>
        <dbReference type="ARBA" id="ARBA00022692"/>
    </source>
</evidence>
<dbReference type="PROSITE" id="PS50011">
    <property type="entry name" value="PROTEIN_KINASE_DOM"/>
    <property type="match status" value="1"/>
</dbReference>
<dbReference type="AlphaFoldDB" id="A0A2R6WGK9"/>
<dbReference type="SUPFAM" id="SSF56112">
    <property type="entry name" value="Protein kinase-like (PK-like)"/>
    <property type="match status" value="1"/>
</dbReference>
<keyword evidence="3" id="KW-0732">Signal</keyword>
<dbReference type="InterPro" id="IPR001245">
    <property type="entry name" value="Ser-Thr/Tyr_kinase_cat_dom"/>
</dbReference>
<dbReference type="Pfam" id="PF07714">
    <property type="entry name" value="PK_Tyr_Ser-Thr"/>
    <property type="match status" value="1"/>
</dbReference>
<dbReference type="Gene3D" id="3.30.200.20">
    <property type="entry name" value="Phosphorylase Kinase, domain 1"/>
    <property type="match status" value="1"/>
</dbReference>
<evidence type="ECO:0000256" key="7">
    <source>
        <dbReference type="SAM" id="MobiDB-lite"/>
    </source>
</evidence>
<proteinExistence type="predicted"/>
<keyword evidence="2 8" id="KW-0812">Transmembrane</keyword>
<accession>A0A2R6WGK9</accession>
<dbReference type="InterPro" id="IPR011009">
    <property type="entry name" value="Kinase-like_dom_sf"/>
</dbReference>
<evidence type="ECO:0000256" key="8">
    <source>
        <dbReference type="SAM" id="Phobius"/>
    </source>
</evidence>
<dbReference type="GO" id="GO:0004672">
    <property type="term" value="F:protein kinase activity"/>
    <property type="evidence" value="ECO:0007669"/>
    <property type="project" value="InterPro"/>
</dbReference>
<keyword evidence="4 8" id="KW-1133">Transmembrane helix</keyword>
<feature type="region of interest" description="Disordered" evidence="7">
    <location>
        <begin position="424"/>
        <end position="485"/>
    </location>
</feature>
<dbReference type="GO" id="GO:0005524">
    <property type="term" value="F:ATP binding"/>
    <property type="evidence" value="ECO:0007669"/>
    <property type="project" value="InterPro"/>
</dbReference>
<dbReference type="PANTHER" id="PTHR46084:SF14">
    <property type="entry name" value="PROTEIN KINASE DOMAIN-CONTAINING PROTEIN"/>
    <property type="match status" value="1"/>
</dbReference>
<dbReference type="GO" id="GO:0012505">
    <property type="term" value="C:endomembrane system"/>
    <property type="evidence" value="ECO:0007669"/>
    <property type="project" value="UniProtKB-SubCell"/>
</dbReference>
<evidence type="ECO:0000256" key="6">
    <source>
        <dbReference type="ARBA" id="ARBA00037847"/>
    </source>
</evidence>
<evidence type="ECO:0000256" key="5">
    <source>
        <dbReference type="ARBA" id="ARBA00023136"/>
    </source>
</evidence>
<keyword evidence="11" id="KW-1185">Reference proteome</keyword>
<evidence type="ECO:0000313" key="11">
    <source>
        <dbReference type="Proteomes" id="UP000244005"/>
    </source>
</evidence>
<protein>
    <recommendedName>
        <fullName evidence="9">Protein kinase domain-containing protein</fullName>
    </recommendedName>
</protein>
<dbReference type="Proteomes" id="UP000244005">
    <property type="component" value="Unassembled WGS sequence"/>
</dbReference>
<gene>
    <name evidence="10" type="ORF">MARPO_0093s0066</name>
</gene>
<comment type="subcellular location">
    <subcellularLocation>
        <location evidence="6">Endomembrane system</location>
        <topology evidence="6">Single-pass membrane protein</topology>
    </subcellularLocation>
    <subcellularLocation>
        <location evidence="1">Membrane</location>
        <topology evidence="1">Single-pass type I membrane protein</topology>
    </subcellularLocation>
</comment>
<dbReference type="GO" id="GO:0016020">
    <property type="term" value="C:membrane"/>
    <property type="evidence" value="ECO:0007669"/>
    <property type="project" value="UniProtKB-SubCell"/>
</dbReference>
<evidence type="ECO:0000256" key="1">
    <source>
        <dbReference type="ARBA" id="ARBA00004479"/>
    </source>
</evidence>
<feature type="compositionally biased region" description="Polar residues" evidence="7">
    <location>
        <begin position="1"/>
        <end position="10"/>
    </location>
</feature>
<dbReference type="OMA" id="WTEMEII"/>
<dbReference type="OrthoDB" id="2332776at2759"/>
<dbReference type="EMBL" id="KZ772765">
    <property type="protein sequence ID" value="PTQ32995.1"/>
    <property type="molecule type" value="Genomic_DNA"/>
</dbReference>
<feature type="region of interest" description="Disordered" evidence="7">
    <location>
        <begin position="1"/>
        <end position="21"/>
    </location>
</feature>
<feature type="compositionally biased region" description="Low complexity" evidence="7">
    <location>
        <begin position="460"/>
        <end position="474"/>
    </location>
</feature>
<name>A0A2R6WGK9_MARPO</name>
<dbReference type="Gene3D" id="1.10.510.10">
    <property type="entry name" value="Transferase(Phosphotransferase) domain 1"/>
    <property type="match status" value="1"/>
</dbReference>
<evidence type="ECO:0000313" key="10">
    <source>
        <dbReference type="EMBL" id="PTQ32995.1"/>
    </source>
</evidence>
<evidence type="ECO:0000256" key="4">
    <source>
        <dbReference type="ARBA" id="ARBA00022989"/>
    </source>
</evidence>
<keyword evidence="5 8" id="KW-0472">Membrane</keyword>
<feature type="domain" description="Protein kinase" evidence="9">
    <location>
        <begin position="109"/>
        <end position="389"/>
    </location>
</feature>
<evidence type="ECO:0000256" key="3">
    <source>
        <dbReference type="ARBA" id="ARBA00022729"/>
    </source>
</evidence>
<feature type="transmembrane region" description="Helical" evidence="8">
    <location>
        <begin position="31"/>
        <end position="57"/>
    </location>
</feature>
<evidence type="ECO:0000259" key="9">
    <source>
        <dbReference type="PROSITE" id="PS50011"/>
    </source>
</evidence>
<sequence>MSSSRRLLQDNSTSSSDGNGNGNGNVNLRQYWWIFLVVPAFFVSLLFLMTVCFKFHLEKRRRLIGKKEIIYTKSPWKVGMTRTMRKRLKKVIITELPINTREELEHECEEFSNIISSSSDSVVFKGTRDSGAQIAVARVRIPPSRWSCNSELHFLRKVKDLARMKHANIVNLLAYCSEDEPFERMLVYEYTPNGSVYDHLHSSGSPADFLDWSTRMKILMGAAYGLKYMHTDLDPPATHMKFDASSVFLTECYSAKVASYGMDKLCVGSNSLGRRQSFGRIVKSVGYEDWDRYRHVPKQESNVLSFGMFMLEMISGRCPYDPTEGSILLWAAEYMESNEKLWQLVDTSLASHNAEELVALVEIVKQCTNPKPLKRPTMAKVTEMLAAALKISQEDASLGSSGKIDYKSSPLMWAKLELLNAEGGTNTTEEEEDHHSEGLTSSTLPLLAPGPSSPKSGLRSPKSSSPKGCSTSGSEFSDSRPSDEVAITITSSQVKQFHQSDSKSFER</sequence>
<organism evidence="10 11">
    <name type="scientific">Marchantia polymorpha</name>
    <name type="common">Common liverwort</name>
    <name type="synonym">Marchantia aquatica</name>
    <dbReference type="NCBI Taxonomy" id="3197"/>
    <lineage>
        <taxon>Eukaryota</taxon>
        <taxon>Viridiplantae</taxon>
        <taxon>Streptophyta</taxon>
        <taxon>Embryophyta</taxon>
        <taxon>Marchantiophyta</taxon>
        <taxon>Marchantiopsida</taxon>
        <taxon>Marchantiidae</taxon>
        <taxon>Marchantiales</taxon>
        <taxon>Marchantiaceae</taxon>
        <taxon>Marchantia</taxon>
    </lineage>
</organism>
<dbReference type="PANTHER" id="PTHR46084">
    <property type="entry name" value="PROTEIN MALE DISCOVERER 2"/>
    <property type="match status" value="1"/>
</dbReference>
<dbReference type="InterPro" id="IPR000719">
    <property type="entry name" value="Prot_kinase_dom"/>
</dbReference>
<reference evidence="11" key="1">
    <citation type="journal article" date="2017" name="Cell">
        <title>Insights into land plant evolution garnered from the Marchantia polymorpha genome.</title>
        <authorList>
            <person name="Bowman J.L."/>
            <person name="Kohchi T."/>
            <person name="Yamato K.T."/>
            <person name="Jenkins J."/>
            <person name="Shu S."/>
            <person name="Ishizaki K."/>
            <person name="Yamaoka S."/>
            <person name="Nishihama R."/>
            <person name="Nakamura Y."/>
            <person name="Berger F."/>
            <person name="Adam C."/>
            <person name="Aki S.S."/>
            <person name="Althoff F."/>
            <person name="Araki T."/>
            <person name="Arteaga-Vazquez M.A."/>
            <person name="Balasubrmanian S."/>
            <person name="Barry K."/>
            <person name="Bauer D."/>
            <person name="Boehm C.R."/>
            <person name="Briginshaw L."/>
            <person name="Caballero-Perez J."/>
            <person name="Catarino B."/>
            <person name="Chen F."/>
            <person name="Chiyoda S."/>
            <person name="Chovatia M."/>
            <person name="Davies K.M."/>
            <person name="Delmans M."/>
            <person name="Demura T."/>
            <person name="Dierschke T."/>
            <person name="Dolan L."/>
            <person name="Dorantes-Acosta A.E."/>
            <person name="Eklund D.M."/>
            <person name="Florent S.N."/>
            <person name="Flores-Sandoval E."/>
            <person name="Fujiyama A."/>
            <person name="Fukuzawa H."/>
            <person name="Galik B."/>
            <person name="Grimanelli D."/>
            <person name="Grimwood J."/>
            <person name="Grossniklaus U."/>
            <person name="Hamada T."/>
            <person name="Haseloff J."/>
            <person name="Hetherington A.J."/>
            <person name="Higo A."/>
            <person name="Hirakawa Y."/>
            <person name="Hundley H.N."/>
            <person name="Ikeda Y."/>
            <person name="Inoue K."/>
            <person name="Inoue S.I."/>
            <person name="Ishida S."/>
            <person name="Jia Q."/>
            <person name="Kakita M."/>
            <person name="Kanazawa T."/>
            <person name="Kawai Y."/>
            <person name="Kawashima T."/>
            <person name="Kennedy M."/>
            <person name="Kinose K."/>
            <person name="Kinoshita T."/>
            <person name="Kohara Y."/>
            <person name="Koide E."/>
            <person name="Komatsu K."/>
            <person name="Kopischke S."/>
            <person name="Kubo M."/>
            <person name="Kyozuka J."/>
            <person name="Lagercrantz U."/>
            <person name="Lin S.S."/>
            <person name="Lindquist E."/>
            <person name="Lipzen A.M."/>
            <person name="Lu C.W."/>
            <person name="De Luna E."/>
            <person name="Martienssen R.A."/>
            <person name="Minamino N."/>
            <person name="Mizutani M."/>
            <person name="Mizutani M."/>
            <person name="Mochizuki N."/>
            <person name="Monte I."/>
            <person name="Mosher R."/>
            <person name="Nagasaki H."/>
            <person name="Nakagami H."/>
            <person name="Naramoto S."/>
            <person name="Nishitani K."/>
            <person name="Ohtani M."/>
            <person name="Okamoto T."/>
            <person name="Okumura M."/>
            <person name="Phillips J."/>
            <person name="Pollak B."/>
            <person name="Reinders A."/>
            <person name="Rovekamp M."/>
            <person name="Sano R."/>
            <person name="Sawa S."/>
            <person name="Schmid M.W."/>
            <person name="Shirakawa M."/>
            <person name="Solano R."/>
            <person name="Spunde A."/>
            <person name="Suetsugu N."/>
            <person name="Sugano S."/>
            <person name="Sugiyama A."/>
            <person name="Sun R."/>
            <person name="Suzuki Y."/>
            <person name="Takenaka M."/>
            <person name="Takezawa D."/>
            <person name="Tomogane H."/>
            <person name="Tsuzuki M."/>
            <person name="Ueda T."/>
            <person name="Umeda M."/>
            <person name="Ward J.M."/>
            <person name="Watanabe Y."/>
            <person name="Yazaki K."/>
            <person name="Yokoyama R."/>
            <person name="Yoshitake Y."/>
            <person name="Yotsui I."/>
            <person name="Zachgo S."/>
            <person name="Schmutz J."/>
        </authorList>
    </citation>
    <scope>NUCLEOTIDE SEQUENCE [LARGE SCALE GENOMIC DNA]</scope>
    <source>
        <strain evidence="11">Tak-1</strain>
    </source>
</reference>